<dbReference type="PANTHER" id="PTHR39937:SF1">
    <property type="entry name" value="ATP SYNTHASE PROTEIN 8"/>
    <property type="match status" value="1"/>
</dbReference>
<feature type="transmembrane region" description="Helical" evidence="16">
    <location>
        <begin position="6"/>
        <end position="24"/>
    </location>
</feature>
<evidence type="ECO:0000256" key="6">
    <source>
        <dbReference type="ARBA" id="ARBA00022781"/>
    </source>
</evidence>
<keyword evidence="3 14" id="KW-0813">Transport</keyword>
<evidence type="ECO:0000313" key="17">
    <source>
        <dbReference type="EMBL" id="BAH10451.1"/>
    </source>
</evidence>
<dbReference type="PANTHER" id="PTHR39937">
    <property type="entry name" value="ATP SYNTHASE PROTEIN 8"/>
    <property type="match status" value="1"/>
</dbReference>
<keyword evidence="9 14" id="KW-0496">Mitochondrion</keyword>
<dbReference type="InterPro" id="IPR050635">
    <property type="entry name" value="ATPase_protein_8"/>
</dbReference>
<protein>
    <recommendedName>
        <fullName evidence="14">ATP synthase complex subunit 8</fullName>
    </recommendedName>
</protein>
<comment type="subunit">
    <text evidence="13">Component of the ATP synthase complex composed at least of ATP5F1A/subunit alpha, ATP5F1B/subunit beta, ATP5MC1/subunit c (homooctomer), MT-ATP6/subunit a, MT-ATP8/subunit 8, ATP5ME/subunit e, ATP5MF/subunit f, ATP5MG/subunit g, ATP5MK/subunit k, ATP5MJ/subunit j, ATP5F1C/subunit gamma, ATP5F1D/subunit delta, ATP5F1E/subunit epsilon, ATP5PF/subunit F6, ATP5PB/subunit b, ATP5PD/subunit d, ATP5PO/subunit OSCP. ATP synthase complex consists of a soluble F(1) head domain (subunits alpha(3) and beta(3)) - the catalytic core - and a membrane F(0) domain - the membrane proton channel (subunits c, a, 8, e, f, g, k and j). These two domains are linked by a central stalk (subunits gamma, delta, and epsilon) rotating inside the F1 region and a stationary peripheral stalk (subunits F6, b, d, and OSCP).</text>
</comment>
<keyword evidence="11" id="KW-0066">ATP synthesis</keyword>
<geneLocation type="mitochondrion" evidence="17"/>
<proteinExistence type="inferred from homology"/>
<feature type="region of interest" description="Disordered" evidence="15">
    <location>
        <begin position="32"/>
        <end position="55"/>
    </location>
</feature>
<feature type="compositionally biased region" description="Polar residues" evidence="15">
    <location>
        <begin position="32"/>
        <end position="43"/>
    </location>
</feature>
<evidence type="ECO:0000256" key="15">
    <source>
        <dbReference type="SAM" id="MobiDB-lite"/>
    </source>
</evidence>
<evidence type="ECO:0000256" key="10">
    <source>
        <dbReference type="ARBA" id="ARBA00023136"/>
    </source>
</evidence>
<evidence type="ECO:0000256" key="13">
    <source>
        <dbReference type="ARBA" id="ARBA00064647"/>
    </source>
</evidence>
<dbReference type="GO" id="GO:0045259">
    <property type="term" value="C:proton-transporting ATP synthase complex"/>
    <property type="evidence" value="ECO:0007669"/>
    <property type="project" value="UniProtKB-KW"/>
</dbReference>
<comment type="function">
    <text evidence="12">Subunit 8, of the mitochondrial membrane ATP synthase complex (F(1)F(0) ATP synthase or Complex V) that produces ATP from ADP in the presence of a proton gradient across the membrane which is generated by electron transport complexes of the respiratory chain. ATP synthase complex consist of a soluble F(1) head domain - the catalytic core - and a membrane F(1) domain - the membrane proton channel. These two domains are linked by a central stalk rotating inside the F(1) region and a stationary peripheral stalk. During catalysis, ATP synthesis in the catalytic domain of F(1) is coupled via a rotary mechanism of the central stalk subunits to proton translocation. In vivo, can only synthesize ATP although its ATP hydrolase activity can be activated artificially in vitro. Part of the complex F(0) domain.</text>
</comment>
<evidence type="ECO:0000256" key="7">
    <source>
        <dbReference type="ARBA" id="ARBA00022989"/>
    </source>
</evidence>
<evidence type="ECO:0000256" key="14">
    <source>
        <dbReference type="RuleBase" id="RU003661"/>
    </source>
</evidence>
<gene>
    <name evidence="17" type="primary">ATPase 8</name>
</gene>
<keyword evidence="10 16" id="KW-0472">Membrane</keyword>
<dbReference type="EMBL" id="AP009224">
    <property type="protein sequence ID" value="BAH10451.1"/>
    <property type="molecule type" value="Genomic_DNA"/>
</dbReference>
<dbReference type="GO" id="GO:0031966">
    <property type="term" value="C:mitochondrial membrane"/>
    <property type="evidence" value="ECO:0007669"/>
    <property type="project" value="UniProtKB-SubCell"/>
</dbReference>
<keyword evidence="8 14" id="KW-0406">Ion transport</keyword>
<keyword evidence="6 14" id="KW-0375">Hydrogen ion transport</keyword>
<keyword evidence="5 14" id="KW-0812">Transmembrane</keyword>
<dbReference type="AlphaFoldDB" id="B7ZHT0"/>
<comment type="subcellular location">
    <subcellularLocation>
        <location evidence="1 14">Mitochondrion membrane</location>
        <topology evidence="1 14">Single-pass membrane protein</topology>
    </subcellularLocation>
</comment>
<organism evidence="17">
    <name type="scientific">Pervagor janthinosoma</name>
    <name type="common">Blackbar filefish</name>
    <name type="synonym">Monacanthus janthinosoma</name>
    <dbReference type="NCBI Taxonomy" id="392925"/>
    <lineage>
        <taxon>Eukaryota</taxon>
        <taxon>Metazoa</taxon>
        <taxon>Chordata</taxon>
        <taxon>Craniata</taxon>
        <taxon>Vertebrata</taxon>
        <taxon>Euteleostomi</taxon>
        <taxon>Actinopterygii</taxon>
        <taxon>Neopterygii</taxon>
        <taxon>Teleostei</taxon>
        <taxon>Neoteleostei</taxon>
        <taxon>Acanthomorphata</taxon>
        <taxon>Eupercaria</taxon>
        <taxon>Tetraodontiformes</taxon>
        <taxon>Monacanthidae</taxon>
        <taxon>Pervagor</taxon>
    </lineage>
</organism>
<evidence type="ECO:0000256" key="3">
    <source>
        <dbReference type="ARBA" id="ARBA00022448"/>
    </source>
</evidence>
<evidence type="ECO:0000256" key="11">
    <source>
        <dbReference type="ARBA" id="ARBA00023310"/>
    </source>
</evidence>
<dbReference type="InterPro" id="IPR001421">
    <property type="entry name" value="ATP8_metazoa"/>
</dbReference>
<comment type="similarity">
    <text evidence="2 14">Belongs to the ATPase protein 8 family.</text>
</comment>
<sequence length="55" mass="6310">MPQLDPAPWFLIFIFSWSVLLIVVPPKVMAHTSPNAPDTQSTEKAPAEPWPWTWH</sequence>
<reference evidence="17" key="1">
    <citation type="journal article" date="2009" name="Mol. Phylogenet. Evol.">
        <title>Unique patterns of pelvic fin evolution: a case study of balistoid fishes (Pisces: Tetraodontiformes) based on whole mitochondrial genome sequences.</title>
        <authorList>
            <person name="Yamanoue Y."/>
            <person name="Miya M."/>
            <person name="Matsuura K."/>
            <person name="Sakai H."/>
            <person name="Katoh M."/>
            <person name="Nishida M."/>
        </authorList>
    </citation>
    <scope>NUCLEOTIDE SEQUENCE</scope>
    <source>
        <tissue evidence="17">Muscle</tissue>
    </source>
</reference>
<accession>B7ZHT0</accession>
<evidence type="ECO:0000256" key="16">
    <source>
        <dbReference type="SAM" id="Phobius"/>
    </source>
</evidence>
<evidence type="ECO:0000256" key="9">
    <source>
        <dbReference type="ARBA" id="ARBA00023128"/>
    </source>
</evidence>
<keyword evidence="4 14" id="KW-0138">CF(0)</keyword>
<name>B7ZHT0_PERJA</name>
<keyword evidence="7 16" id="KW-1133">Transmembrane helix</keyword>
<evidence type="ECO:0000256" key="8">
    <source>
        <dbReference type="ARBA" id="ARBA00023065"/>
    </source>
</evidence>
<evidence type="ECO:0000256" key="2">
    <source>
        <dbReference type="ARBA" id="ARBA00008892"/>
    </source>
</evidence>
<evidence type="ECO:0000256" key="1">
    <source>
        <dbReference type="ARBA" id="ARBA00004304"/>
    </source>
</evidence>
<dbReference type="GO" id="GO:0015986">
    <property type="term" value="P:proton motive force-driven ATP synthesis"/>
    <property type="evidence" value="ECO:0007669"/>
    <property type="project" value="InterPro"/>
</dbReference>
<dbReference type="GO" id="GO:0015078">
    <property type="term" value="F:proton transmembrane transporter activity"/>
    <property type="evidence" value="ECO:0007669"/>
    <property type="project" value="InterPro"/>
</dbReference>
<evidence type="ECO:0000256" key="4">
    <source>
        <dbReference type="ARBA" id="ARBA00022547"/>
    </source>
</evidence>
<dbReference type="Pfam" id="PF00895">
    <property type="entry name" value="ATP-synt_8"/>
    <property type="match status" value="1"/>
</dbReference>
<evidence type="ECO:0000256" key="12">
    <source>
        <dbReference type="ARBA" id="ARBA00053067"/>
    </source>
</evidence>
<evidence type="ECO:0000256" key="5">
    <source>
        <dbReference type="ARBA" id="ARBA00022692"/>
    </source>
</evidence>